<feature type="binding site" evidence="9">
    <location>
        <position position="66"/>
    </location>
    <ligand>
        <name>S-adenosyl-L-methionine</name>
        <dbReference type="ChEBI" id="CHEBI:59789"/>
    </ligand>
</feature>
<dbReference type="PROSITE" id="PS51585">
    <property type="entry name" value="SAM_MT_TPMT"/>
    <property type="match status" value="1"/>
</dbReference>
<keyword evidence="6 9" id="KW-0489">Methyltransferase</keyword>
<evidence type="ECO:0000313" key="11">
    <source>
        <dbReference type="Proteomes" id="UP000315235"/>
    </source>
</evidence>
<evidence type="ECO:0000256" key="7">
    <source>
        <dbReference type="ARBA" id="ARBA00022679"/>
    </source>
</evidence>
<dbReference type="SUPFAM" id="SSF53335">
    <property type="entry name" value="S-adenosyl-L-methionine-dependent methyltransferases"/>
    <property type="match status" value="1"/>
</dbReference>
<dbReference type="PIRSF" id="PIRSF023956">
    <property type="entry name" value="Thiopurine_S-methyltransferase"/>
    <property type="match status" value="1"/>
</dbReference>
<dbReference type="InterPro" id="IPR022474">
    <property type="entry name" value="Thiopur_S-MeTfrase_Se/Te_detox"/>
</dbReference>
<feature type="binding site" evidence="9">
    <location>
        <position position="45"/>
    </location>
    <ligand>
        <name>S-adenosyl-L-methionine</name>
        <dbReference type="ChEBI" id="CHEBI:59789"/>
    </ligand>
</feature>
<dbReference type="InterPro" id="IPR008854">
    <property type="entry name" value="TPMT"/>
</dbReference>
<evidence type="ECO:0000256" key="9">
    <source>
        <dbReference type="HAMAP-Rule" id="MF_00812"/>
    </source>
</evidence>
<dbReference type="NCBIfam" id="TIGR03840">
    <property type="entry name" value="TMPT_Se_Te"/>
    <property type="match status" value="1"/>
</dbReference>
<dbReference type="AlphaFoldDB" id="A0A553GUF8"/>
<reference evidence="10 11" key="1">
    <citation type="submission" date="2019-07" db="EMBL/GenBank/DDBJ databases">
        <title>Pseudomonas mangiferae sp. nov., isolated from bark of mango tree in Thailand.</title>
        <authorList>
            <person name="Srisuk N."/>
            <person name="Anurat P."/>
        </authorList>
    </citation>
    <scope>NUCLEOTIDE SEQUENCE [LARGE SCALE GENOMIC DNA]</scope>
    <source>
        <strain evidence="10 11">DMKU_BBB3-04</strain>
    </source>
</reference>
<dbReference type="EC" id="2.1.1.67" evidence="4 9"/>
<evidence type="ECO:0000313" key="10">
    <source>
        <dbReference type="EMBL" id="TRX73134.1"/>
    </source>
</evidence>
<dbReference type="GO" id="GO:0008119">
    <property type="term" value="F:thiopurine S-methyltransferase activity"/>
    <property type="evidence" value="ECO:0007669"/>
    <property type="project" value="UniProtKB-UniRule"/>
</dbReference>
<protein>
    <recommendedName>
        <fullName evidence="4 9">Thiopurine S-methyltransferase</fullName>
        <ecNumber evidence="4 9">2.1.1.67</ecNumber>
    </recommendedName>
    <alternativeName>
        <fullName evidence="9">Thiopurine methyltransferase</fullName>
    </alternativeName>
</protein>
<evidence type="ECO:0000256" key="5">
    <source>
        <dbReference type="ARBA" id="ARBA00022490"/>
    </source>
</evidence>
<evidence type="ECO:0000256" key="4">
    <source>
        <dbReference type="ARBA" id="ARBA00011905"/>
    </source>
</evidence>
<name>A0A553GUF8_9PSED</name>
<dbReference type="PANTHER" id="PTHR10259">
    <property type="entry name" value="THIOPURINE S-METHYLTRANSFERASE"/>
    <property type="match status" value="1"/>
</dbReference>
<dbReference type="InterPro" id="IPR029063">
    <property type="entry name" value="SAM-dependent_MTases_sf"/>
</dbReference>
<evidence type="ECO:0000256" key="8">
    <source>
        <dbReference type="ARBA" id="ARBA00022691"/>
    </source>
</evidence>
<sequence>MDPEFWQKRWDRDQIGFHLDQVNPYLVDYWPGLGLPDGARVLVPLCGKTLDLVWLARQGHAVLGVEKVEKAVKDFFAEQDLQPEVDTLGRFARYRAAGIELLCGDIFDLRPEDVAGCQGLYDRAALIALPEDLRGRYVEHLATILPTRLDGLLITLDYDPGTLQGPPFAVGDGEVRARFAAPFTVELLASPDVLADNWKFLERGVKRLDERVYRLKRQAAPA</sequence>
<comment type="subcellular location">
    <subcellularLocation>
        <location evidence="2 9">Cytoplasm</location>
    </subcellularLocation>
</comment>
<keyword evidence="5 9" id="KW-0963">Cytoplasm</keyword>
<dbReference type="HAMAP" id="MF_00812">
    <property type="entry name" value="Thiopur_methtran"/>
    <property type="match status" value="1"/>
</dbReference>
<keyword evidence="7 9" id="KW-0808">Transferase</keyword>
<accession>A0A553GUF8</accession>
<comment type="catalytic activity">
    <reaction evidence="1 9">
        <text>S-adenosyl-L-methionine + a thiopurine = S-adenosyl-L-homocysteine + a thiopurine S-methylether.</text>
        <dbReference type="EC" id="2.1.1.67"/>
    </reaction>
</comment>
<dbReference type="RefSeq" id="WP_143489951.1">
    <property type="nucleotide sequence ID" value="NZ_VJOY01000019.1"/>
</dbReference>
<evidence type="ECO:0000256" key="2">
    <source>
        <dbReference type="ARBA" id="ARBA00004496"/>
    </source>
</evidence>
<dbReference type="NCBIfam" id="NF009732">
    <property type="entry name" value="PRK13255.1"/>
    <property type="match status" value="1"/>
</dbReference>
<evidence type="ECO:0000256" key="6">
    <source>
        <dbReference type="ARBA" id="ARBA00022603"/>
    </source>
</evidence>
<dbReference type="OrthoDB" id="9778208at2"/>
<comment type="caution">
    <text evidence="10">The sequence shown here is derived from an EMBL/GenBank/DDBJ whole genome shotgun (WGS) entry which is preliminary data.</text>
</comment>
<feature type="binding site" evidence="9">
    <location>
        <position position="10"/>
    </location>
    <ligand>
        <name>S-adenosyl-L-methionine</name>
        <dbReference type="ChEBI" id="CHEBI:59789"/>
    </ligand>
</feature>
<gene>
    <name evidence="9" type="primary">tpm</name>
    <name evidence="10" type="ORF">FM069_18985</name>
</gene>
<proteinExistence type="inferred from homology"/>
<dbReference type="FunFam" id="3.40.50.150:FF:000101">
    <property type="entry name" value="Thiopurine S-methyltransferase"/>
    <property type="match status" value="1"/>
</dbReference>
<keyword evidence="11" id="KW-1185">Reference proteome</keyword>
<evidence type="ECO:0000256" key="1">
    <source>
        <dbReference type="ARBA" id="ARBA00000903"/>
    </source>
</evidence>
<feature type="binding site" evidence="9">
    <location>
        <position position="123"/>
    </location>
    <ligand>
        <name>S-adenosyl-L-methionine</name>
        <dbReference type="ChEBI" id="CHEBI:59789"/>
    </ligand>
</feature>
<dbReference type="Pfam" id="PF05724">
    <property type="entry name" value="TPMT"/>
    <property type="match status" value="1"/>
</dbReference>
<dbReference type="InterPro" id="IPR025835">
    <property type="entry name" value="Thiopurine_S-MeTrfase"/>
</dbReference>
<dbReference type="PANTHER" id="PTHR10259:SF11">
    <property type="entry name" value="THIOPURINE S-METHYLTRANSFERASE"/>
    <property type="match status" value="1"/>
</dbReference>
<dbReference type="EMBL" id="VJOY01000019">
    <property type="protein sequence ID" value="TRX73134.1"/>
    <property type="molecule type" value="Genomic_DNA"/>
</dbReference>
<evidence type="ECO:0000256" key="3">
    <source>
        <dbReference type="ARBA" id="ARBA00008145"/>
    </source>
</evidence>
<dbReference type="GO" id="GO:0032259">
    <property type="term" value="P:methylation"/>
    <property type="evidence" value="ECO:0007669"/>
    <property type="project" value="UniProtKB-KW"/>
</dbReference>
<keyword evidence="8 9" id="KW-0949">S-adenosyl-L-methionine</keyword>
<organism evidence="10 11">
    <name type="scientific">Pseudomonas mangiferae</name>
    <dbReference type="NCBI Taxonomy" id="2593654"/>
    <lineage>
        <taxon>Bacteria</taxon>
        <taxon>Pseudomonadati</taxon>
        <taxon>Pseudomonadota</taxon>
        <taxon>Gammaproteobacteria</taxon>
        <taxon>Pseudomonadales</taxon>
        <taxon>Pseudomonadaceae</taxon>
        <taxon>Pseudomonas</taxon>
    </lineage>
</organism>
<comment type="similarity">
    <text evidence="3 9">Belongs to the class I-like SAM-binding methyltransferase superfamily. TPMT family.</text>
</comment>
<dbReference type="Proteomes" id="UP000315235">
    <property type="component" value="Unassembled WGS sequence"/>
</dbReference>
<dbReference type="GO" id="GO:0010038">
    <property type="term" value="P:response to metal ion"/>
    <property type="evidence" value="ECO:0007669"/>
    <property type="project" value="InterPro"/>
</dbReference>
<dbReference type="Gene3D" id="3.40.50.150">
    <property type="entry name" value="Vaccinia Virus protein VP39"/>
    <property type="match status" value="1"/>
</dbReference>
<dbReference type="GO" id="GO:0005737">
    <property type="term" value="C:cytoplasm"/>
    <property type="evidence" value="ECO:0007669"/>
    <property type="project" value="UniProtKB-SubCell"/>
</dbReference>